<name>A0A497EKM4_9CREN</name>
<evidence type="ECO:0000313" key="2">
    <source>
        <dbReference type="Proteomes" id="UP000278475"/>
    </source>
</evidence>
<comment type="caution">
    <text evidence="1">The sequence shown here is derived from an EMBL/GenBank/DDBJ whole genome shotgun (WGS) entry which is preliminary data.</text>
</comment>
<sequence length="108" mass="12701">MRREAELAYRMLSPYVDRLAESLFTADINLEDASLEALSEIICFRIELSVRRMVRELNGKMRRGELEALRQLIRENPEAARKASRYVAKRLKYRVRRIIEEELGDESG</sequence>
<proteinExistence type="predicted"/>
<gene>
    <name evidence="1" type="ORF">DRJ31_09605</name>
</gene>
<dbReference type="AlphaFoldDB" id="A0A497EKM4"/>
<reference evidence="1 2" key="1">
    <citation type="submission" date="2018-06" db="EMBL/GenBank/DDBJ databases">
        <title>Extensive metabolic versatility and redundancy in microbially diverse, dynamic hydrothermal sediments.</title>
        <authorList>
            <person name="Dombrowski N."/>
            <person name="Teske A."/>
            <person name="Baker B.J."/>
        </authorList>
    </citation>
    <scope>NUCLEOTIDE SEQUENCE [LARGE SCALE GENOMIC DNA]</scope>
    <source>
        <strain evidence="1">B66_G16</strain>
    </source>
</reference>
<dbReference type="EMBL" id="QMQV01000163">
    <property type="protein sequence ID" value="RLE46841.1"/>
    <property type="molecule type" value="Genomic_DNA"/>
</dbReference>
<protein>
    <submittedName>
        <fullName evidence="1">Uncharacterized protein</fullName>
    </submittedName>
</protein>
<dbReference type="Proteomes" id="UP000278475">
    <property type="component" value="Unassembled WGS sequence"/>
</dbReference>
<organism evidence="1 2">
    <name type="scientific">Thermoproteota archaeon</name>
    <dbReference type="NCBI Taxonomy" id="2056631"/>
    <lineage>
        <taxon>Archaea</taxon>
        <taxon>Thermoproteota</taxon>
    </lineage>
</organism>
<evidence type="ECO:0000313" key="1">
    <source>
        <dbReference type="EMBL" id="RLE46841.1"/>
    </source>
</evidence>
<accession>A0A497EKM4</accession>